<gene>
    <name evidence="1" type="ORF">GJ744_006930</name>
</gene>
<evidence type="ECO:0000313" key="1">
    <source>
        <dbReference type="EMBL" id="KAF7510234.1"/>
    </source>
</evidence>
<comment type="caution">
    <text evidence="1">The sequence shown here is derived from an EMBL/GenBank/DDBJ whole genome shotgun (WGS) entry which is preliminary data.</text>
</comment>
<dbReference type="EMBL" id="JAACFV010000032">
    <property type="protein sequence ID" value="KAF7510234.1"/>
    <property type="molecule type" value="Genomic_DNA"/>
</dbReference>
<keyword evidence="2" id="KW-1185">Reference proteome</keyword>
<name>A0A8H7E4I8_9EURO</name>
<protein>
    <submittedName>
        <fullName evidence="1">Uncharacterized protein</fullName>
    </submittedName>
</protein>
<dbReference type="AlphaFoldDB" id="A0A8H7E4I8"/>
<evidence type="ECO:0000313" key="2">
    <source>
        <dbReference type="Proteomes" id="UP000606974"/>
    </source>
</evidence>
<reference evidence="1" key="1">
    <citation type="submission" date="2020-02" db="EMBL/GenBank/DDBJ databases">
        <authorList>
            <person name="Palmer J.M."/>
        </authorList>
    </citation>
    <scope>NUCLEOTIDE SEQUENCE</scope>
    <source>
        <strain evidence="1">EPUS1.4</strain>
        <tissue evidence="1">Thallus</tissue>
    </source>
</reference>
<proteinExistence type="predicted"/>
<organism evidence="1 2">
    <name type="scientific">Endocarpon pusillum</name>
    <dbReference type="NCBI Taxonomy" id="364733"/>
    <lineage>
        <taxon>Eukaryota</taxon>
        <taxon>Fungi</taxon>
        <taxon>Dikarya</taxon>
        <taxon>Ascomycota</taxon>
        <taxon>Pezizomycotina</taxon>
        <taxon>Eurotiomycetes</taxon>
        <taxon>Chaetothyriomycetidae</taxon>
        <taxon>Verrucariales</taxon>
        <taxon>Verrucariaceae</taxon>
        <taxon>Endocarpon</taxon>
    </lineage>
</organism>
<sequence>MRPLRKLFDEFVYQMTIRSMSALTLNKRIKSLTKPASVLLLQCVLEGYQHVSKSAHLFTQRGKKIMLHFGSSLFLEKRSVQPPTEQHRQTPSHHDLVLAHVTPIAVDQLASISKFI</sequence>
<accession>A0A8H7E4I8</accession>
<dbReference type="Proteomes" id="UP000606974">
    <property type="component" value="Unassembled WGS sequence"/>
</dbReference>